<reference evidence="2 3" key="1">
    <citation type="journal article" date="2019" name="Appl. Microbiol. Biotechnol.">
        <title>Genome sequence of Isaria javanica and comparative genome analysis insights into family S53 peptidase evolution in fungal entomopathogens.</title>
        <authorList>
            <person name="Lin R."/>
            <person name="Zhang X."/>
            <person name="Xin B."/>
            <person name="Zou M."/>
            <person name="Gao Y."/>
            <person name="Qin F."/>
            <person name="Hu Q."/>
            <person name="Xie B."/>
            <person name="Cheng X."/>
        </authorList>
    </citation>
    <scope>NUCLEOTIDE SEQUENCE [LARGE SCALE GENOMIC DNA]</scope>
    <source>
        <strain evidence="2 3">IJ1G</strain>
    </source>
</reference>
<proteinExistence type="predicted"/>
<evidence type="ECO:0000313" key="2">
    <source>
        <dbReference type="EMBL" id="TQW00506.1"/>
    </source>
</evidence>
<dbReference type="Proteomes" id="UP000315783">
    <property type="component" value="Unassembled WGS sequence"/>
</dbReference>
<evidence type="ECO:0000256" key="1">
    <source>
        <dbReference type="SAM" id="SignalP"/>
    </source>
</evidence>
<dbReference type="AlphaFoldDB" id="A0A545WCI4"/>
<organism evidence="2 3">
    <name type="scientific">Cordyceps javanica</name>
    <dbReference type="NCBI Taxonomy" id="43265"/>
    <lineage>
        <taxon>Eukaryota</taxon>
        <taxon>Fungi</taxon>
        <taxon>Dikarya</taxon>
        <taxon>Ascomycota</taxon>
        <taxon>Pezizomycotina</taxon>
        <taxon>Sordariomycetes</taxon>
        <taxon>Hypocreomycetidae</taxon>
        <taxon>Hypocreales</taxon>
        <taxon>Cordycipitaceae</taxon>
        <taxon>Cordyceps</taxon>
    </lineage>
</organism>
<keyword evidence="3" id="KW-1185">Reference proteome</keyword>
<feature type="chain" id="PRO_5022153448" description="Effector 5" evidence="1">
    <location>
        <begin position="20"/>
        <end position="269"/>
    </location>
</feature>
<dbReference type="STRING" id="43265.A0A545WCI4"/>
<dbReference type="EMBL" id="SPUK01000001">
    <property type="protein sequence ID" value="TQW00506.1"/>
    <property type="molecule type" value="Genomic_DNA"/>
</dbReference>
<sequence>MRAFAIFAAVAALAGFSNADLTHSEMVNETMVAESSLAAAGFSCSKLKPHLNKADCEYMSKIGIRGQGQNAQSPNGKAWIGTQGPYTFKFTNNAVHPAARPVTLILWTWEHAQDYQAMCVNVRAPKISVSLPRPGDSVTVSLAEGVTGAFASLDGHETRLNGAGQVDNTWGEFNTAGGYATFDVSREVNAKGHAMDIRGSNGCVANLATCVFKCKDANARSCGAAGSYHLVNCGGGNPGAHTDNGGADGGCGGWGARGKHLDVLLRWAK</sequence>
<evidence type="ECO:0008006" key="4">
    <source>
        <dbReference type="Google" id="ProtNLM"/>
    </source>
</evidence>
<name>A0A545WCI4_9HYPO</name>
<gene>
    <name evidence="2" type="ORF">IF1G_00437</name>
</gene>
<protein>
    <recommendedName>
        <fullName evidence="4">Effector 5</fullName>
    </recommendedName>
</protein>
<feature type="signal peptide" evidence="1">
    <location>
        <begin position="1"/>
        <end position="19"/>
    </location>
</feature>
<keyword evidence="1" id="KW-0732">Signal</keyword>
<comment type="caution">
    <text evidence="2">The sequence shown here is derived from an EMBL/GenBank/DDBJ whole genome shotgun (WGS) entry which is preliminary data.</text>
</comment>
<dbReference type="OrthoDB" id="5320938at2759"/>
<evidence type="ECO:0000313" key="3">
    <source>
        <dbReference type="Proteomes" id="UP000315783"/>
    </source>
</evidence>
<accession>A0A545WCI4</accession>